<dbReference type="InterPro" id="IPR000182">
    <property type="entry name" value="GNAT_dom"/>
</dbReference>
<dbReference type="RefSeq" id="WP_275565476.1">
    <property type="nucleotide sequence ID" value="NZ_JARGYC010000002.1"/>
</dbReference>
<dbReference type="PANTHER" id="PTHR43138">
    <property type="entry name" value="ACETYLTRANSFERASE, GNAT FAMILY"/>
    <property type="match status" value="1"/>
</dbReference>
<dbReference type="PANTHER" id="PTHR43138:SF1">
    <property type="entry name" value="N-ACETYLTRANSFERASE ACA1"/>
    <property type="match status" value="1"/>
</dbReference>
<dbReference type="EMBL" id="JARGYC010000002">
    <property type="protein sequence ID" value="MDF0599332.1"/>
    <property type="molecule type" value="Genomic_DNA"/>
</dbReference>
<dbReference type="CDD" id="cd04301">
    <property type="entry name" value="NAT_SF"/>
    <property type="match status" value="1"/>
</dbReference>
<dbReference type="InterPro" id="IPR016181">
    <property type="entry name" value="Acyl_CoA_acyltransferase"/>
</dbReference>
<evidence type="ECO:0000313" key="2">
    <source>
        <dbReference type="EMBL" id="MDF0599332.1"/>
    </source>
</evidence>
<comment type="caution">
    <text evidence="2">The sequence shown here is derived from an EMBL/GenBank/DDBJ whole genome shotgun (WGS) entry which is preliminary data.</text>
</comment>
<dbReference type="SUPFAM" id="SSF55729">
    <property type="entry name" value="Acyl-CoA N-acyltransferases (Nat)"/>
    <property type="match status" value="1"/>
</dbReference>
<sequence length="163" mass="17594">MILRAATEADRGAIWEILRPVFRAGDTYTVDPDISEADALAFWCDPKARVFVAEEDGIVGTYYIRPNKDGGGAHVCNCGYVTAPAAQGRGVARAMLAHSLETARAMGFRAMQYNFVVATNARAIATWERAGFSVVGRLPGAFFSPAHGYVDALVMFKELVDGT</sequence>
<protein>
    <submittedName>
        <fullName evidence="2">GNAT family N-acetyltransferase</fullName>
    </submittedName>
</protein>
<dbReference type="Pfam" id="PF00583">
    <property type="entry name" value="Acetyltransf_1"/>
    <property type="match status" value="1"/>
</dbReference>
<proteinExistence type="predicted"/>
<dbReference type="GO" id="GO:0016747">
    <property type="term" value="F:acyltransferase activity, transferring groups other than amino-acyl groups"/>
    <property type="evidence" value="ECO:0007669"/>
    <property type="project" value="InterPro"/>
</dbReference>
<dbReference type="Proteomes" id="UP001220964">
    <property type="component" value="Unassembled WGS sequence"/>
</dbReference>
<dbReference type="InterPro" id="IPR052742">
    <property type="entry name" value="Mito_N-acetyltransferase"/>
</dbReference>
<gene>
    <name evidence="2" type="ORF">P1J78_01175</name>
</gene>
<name>A0AAE3T6J7_9RHOB</name>
<reference evidence="2" key="1">
    <citation type="submission" date="2023-03" db="EMBL/GenBank/DDBJ databases">
        <title>Multiphase analysis and comparison of six strains from genera Psychromarinibacter, Lutimaribacter, and Maritimibacter, including a novel species: Psychromarinibacter sediminicola sp. nov.</title>
        <authorList>
            <person name="Wang Y.-H."/>
            <person name="Ye M.-Q."/>
            <person name="Du Z.-J."/>
        </authorList>
    </citation>
    <scope>NUCLEOTIDE SEQUENCE</scope>
    <source>
        <strain evidence="2">C21-152</strain>
    </source>
</reference>
<feature type="domain" description="N-acetyltransferase" evidence="1">
    <location>
        <begin position="1"/>
        <end position="160"/>
    </location>
</feature>
<evidence type="ECO:0000313" key="3">
    <source>
        <dbReference type="Proteomes" id="UP001220964"/>
    </source>
</evidence>
<dbReference type="Gene3D" id="3.40.630.30">
    <property type="match status" value="1"/>
</dbReference>
<organism evidence="2 3">
    <name type="scientific">Psychromarinibacter sediminicola</name>
    <dbReference type="NCBI Taxonomy" id="3033385"/>
    <lineage>
        <taxon>Bacteria</taxon>
        <taxon>Pseudomonadati</taxon>
        <taxon>Pseudomonadota</taxon>
        <taxon>Alphaproteobacteria</taxon>
        <taxon>Rhodobacterales</taxon>
        <taxon>Paracoccaceae</taxon>
        <taxon>Psychromarinibacter</taxon>
    </lineage>
</organism>
<dbReference type="PROSITE" id="PS51186">
    <property type="entry name" value="GNAT"/>
    <property type="match status" value="1"/>
</dbReference>
<evidence type="ECO:0000259" key="1">
    <source>
        <dbReference type="PROSITE" id="PS51186"/>
    </source>
</evidence>
<accession>A0AAE3T6J7</accession>
<dbReference type="AlphaFoldDB" id="A0AAE3T6J7"/>
<keyword evidence="3" id="KW-1185">Reference proteome</keyword>